<dbReference type="SUPFAM" id="SSF53901">
    <property type="entry name" value="Thiolase-like"/>
    <property type="match status" value="1"/>
</dbReference>
<dbReference type="InterPro" id="IPR030834">
    <property type="entry name" value="PKS_assoc_dom"/>
</dbReference>
<sequence>MAQVWLQASVFGMASKGKSKAVKKVEVSEIVDLSEGKDDANPYVFSEEILKSLLKKGYCVIDGGLSEVALGEILGEVKQFHDVGRFERPPDEVVEGLLGPGGSVRIVTVEPEAQEDDNSPIGRLDRKMLDMAGNMEVLSQQYFGFDLSTRSPSYLLEAGAGTEMPPAALDAKGCMSWLNIFQWHRFMCIFFLGPASGTLELQPLDDVSGTHSIPTRPGLCIVVRADVLAHRFSAGSPSYTLSSFFMQVNSDAEMRRKQTNFPPVPVAQSLDRWFSNSMREMRETIETQEQLEALAGREVTRLTNHMYHRGQQIAIRGCACRFGAQSSTEACMQTVLFSGCDAAECIPFMRWDNELYFRTEPQDGYMVRDTYTCSHGTFIEGIELFDHKFFGLSVNETRGMDPSQRTMLETCYETCYNSGFRKPTLMRSHMGVYTGGPAGELEWTWVPKSAESGALASTSGSPAILSNRISYTFGMNGPNYLMDMESASSLLAFQQAVDCCLPQRPQADSAIALGVDSILHPQVYMRLCWAGLMSTRGRCMSFDHTADGYIRGEGCGGVHVNPLLNEVDGEFIMDDRLPIIGIASGAYCNNSGKTASLTAPSGNMDQELIAGALKRAEISPLDVECIDPHASGSLLNDAVEVTALVKSYRAHGLAGEEMLGMSAVKSIYGNCKPAAGILAVLKTLISTAFGHMISSAHLMRVNPHMLLDDVPSFFASDHVPDRMNSAFYGISAKGIGGSNAHAIVWGKVDSKRVSEHASVLIREPISYWPGGGGELEDDAAPNRNYTIVGSWCSWSDPQPMEQESKGVYGYKVVLGEHAFERFQIWLDGDLNKVLHPKCADGPNDTPVYGPDKSADSESMHWMINGQPQYVALFDRGSTDALAVVEKDLQWVQVNKKDAGSPGDVYHIQLCVNGQYRLVTWEKVTEGSEGVLVPARGSVPVGKYYVTGSWNDWSYTEMTADASSEGLFYAEVQLMRESGGTFNIVRDQDERQTIYPQVPYANADDVAVLGPDEHGRAYYWWLTGKPGDRVRIELRRVSEEGSVSMKMAWQRLGSEKLSAEQLHAASRSQFYIVGTLGRWKKRHKMAWNGTCFVFEYALRIGNTESFQILMDGDWNLMLYPLAEDGAKGSAMKGPDEFGQGKYWTIGQSQDERSGRFEVQLHCWQGRPAKLTWVRK</sequence>
<dbReference type="PANTHER" id="PTHR43775:SF37">
    <property type="entry name" value="SI:DKEY-61P9.11"/>
    <property type="match status" value="1"/>
</dbReference>
<reference evidence="5" key="1">
    <citation type="journal article" date="2017" name="J. Eukaryot. Microbiol.">
        <title>Role of Modular Polyketide Synthases in the Production of Polyether Ladder Compounds in Ciguatoxin-producing Gambierdiscus polynesiensis and G.excentricus (Dinophyceae).</title>
        <authorList>
            <person name="Kohli G.S."/>
            <person name="Campbell K."/>
            <person name="John U."/>
            <person name="Smith K.F."/>
            <person name="Fraga S."/>
            <person name="Rhodes L.L."/>
            <person name="Murray S.A."/>
        </authorList>
    </citation>
    <scope>NUCLEOTIDE SEQUENCE</scope>
    <source>
        <strain evidence="5">Contig_40104</strain>
    </source>
</reference>
<dbReference type="EMBL" id="KX395877">
    <property type="protein sequence ID" value="AQS99295.1"/>
    <property type="molecule type" value="Transcribed_RNA"/>
</dbReference>
<dbReference type="InterPro" id="IPR014031">
    <property type="entry name" value="Ketoacyl_synth_C"/>
</dbReference>
<keyword evidence="3" id="KW-0808">Transferase</keyword>
<dbReference type="NCBIfam" id="TIGR04556">
    <property type="entry name" value="PKS_assoc"/>
    <property type="match status" value="1"/>
</dbReference>
<organism evidence="5">
    <name type="scientific">Gambierdiscus excentricus</name>
    <dbReference type="NCBI Taxonomy" id="986170"/>
    <lineage>
        <taxon>Eukaryota</taxon>
        <taxon>Sar</taxon>
        <taxon>Alveolata</taxon>
        <taxon>Dinophyceae</taxon>
        <taxon>Gonyaulacales</taxon>
        <taxon>Pyrocystaceae</taxon>
        <taxon>Gambierdiscus</taxon>
    </lineage>
</organism>
<keyword evidence="1" id="KW-0596">Phosphopantetheine</keyword>
<dbReference type="Gene3D" id="3.40.47.10">
    <property type="match status" value="1"/>
</dbReference>
<dbReference type="Pfam" id="PF02801">
    <property type="entry name" value="Ketoacyl-synt_C"/>
    <property type="match status" value="1"/>
</dbReference>
<feature type="domain" description="Ketosynthase family 3 (KS3)" evidence="4">
    <location>
        <begin position="310"/>
        <end position="746"/>
    </location>
</feature>
<dbReference type="SMART" id="SM00825">
    <property type="entry name" value="PKS_KS"/>
    <property type="match status" value="1"/>
</dbReference>
<dbReference type="InterPro" id="IPR020841">
    <property type="entry name" value="PKS_Beta-ketoAc_synthase_dom"/>
</dbReference>
<proteinExistence type="inferred from homology"/>
<dbReference type="AlphaFoldDB" id="A0A1S6K7Z8"/>
<dbReference type="InterPro" id="IPR050091">
    <property type="entry name" value="PKS_NRPS_Biosynth_Enz"/>
</dbReference>
<keyword evidence="2" id="KW-0597">Phosphoprotein</keyword>
<evidence type="ECO:0000313" key="5">
    <source>
        <dbReference type="EMBL" id="AQS99295.1"/>
    </source>
</evidence>
<name>A0A1S6K7Z8_9DINO</name>
<dbReference type="GO" id="GO:0004312">
    <property type="term" value="F:fatty acid synthase activity"/>
    <property type="evidence" value="ECO:0007669"/>
    <property type="project" value="TreeGrafter"/>
</dbReference>
<dbReference type="PROSITE" id="PS52004">
    <property type="entry name" value="KS3_2"/>
    <property type="match status" value="1"/>
</dbReference>
<dbReference type="GO" id="GO:0006633">
    <property type="term" value="P:fatty acid biosynthetic process"/>
    <property type="evidence" value="ECO:0007669"/>
    <property type="project" value="TreeGrafter"/>
</dbReference>
<dbReference type="Pfam" id="PF00109">
    <property type="entry name" value="ketoacyl-synt"/>
    <property type="match status" value="1"/>
</dbReference>
<comment type="similarity">
    <text evidence="3">Belongs to the thiolase-like superfamily. Beta-ketoacyl-ACP synthases family.</text>
</comment>
<evidence type="ECO:0000256" key="2">
    <source>
        <dbReference type="ARBA" id="ARBA00022553"/>
    </source>
</evidence>
<evidence type="ECO:0000259" key="4">
    <source>
        <dbReference type="PROSITE" id="PS52004"/>
    </source>
</evidence>
<dbReference type="CDD" id="cd00833">
    <property type="entry name" value="PKS"/>
    <property type="match status" value="1"/>
</dbReference>
<protein>
    <submittedName>
        <fullName evidence="5">Type I polyketide synthase</fullName>
    </submittedName>
</protein>
<dbReference type="InterPro" id="IPR016039">
    <property type="entry name" value="Thiolase-like"/>
</dbReference>
<accession>A0A1S6K7Z8</accession>
<dbReference type="PANTHER" id="PTHR43775">
    <property type="entry name" value="FATTY ACID SYNTHASE"/>
    <property type="match status" value="1"/>
</dbReference>
<dbReference type="InterPro" id="IPR014030">
    <property type="entry name" value="Ketoacyl_synth_N"/>
</dbReference>
<evidence type="ECO:0000256" key="3">
    <source>
        <dbReference type="RuleBase" id="RU003694"/>
    </source>
</evidence>
<evidence type="ECO:0000256" key="1">
    <source>
        <dbReference type="ARBA" id="ARBA00022450"/>
    </source>
</evidence>